<dbReference type="EMBL" id="JADAQX010000897">
    <property type="protein sequence ID" value="KAF8819201.1"/>
    <property type="molecule type" value="Genomic_DNA"/>
</dbReference>
<accession>A0ABQ7J5E7</accession>
<dbReference type="SMART" id="SM00129">
    <property type="entry name" value="KISc"/>
    <property type="match status" value="1"/>
</dbReference>
<protein>
    <recommendedName>
        <fullName evidence="7">Kinesin motor domain-containing protein</fullName>
    </recommendedName>
</protein>
<organism evidence="8 9">
    <name type="scientific">Cardiosporidium cionae</name>
    <dbReference type="NCBI Taxonomy" id="476202"/>
    <lineage>
        <taxon>Eukaryota</taxon>
        <taxon>Sar</taxon>
        <taxon>Alveolata</taxon>
        <taxon>Apicomplexa</taxon>
        <taxon>Aconoidasida</taxon>
        <taxon>Nephromycida</taxon>
        <taxon>Cardiosporidium</taxon>
    </lineage>
</organism>
<evidence type="ECO:0000256" key="5">
    <source>
        <dbReference type="ARBA" id="ARBA00023054"/>
    </source>
</evidence>
<proteinExistence type="inferred from homology"/>
<reference evidence="8 9" key="1">
    <citation type="journal article" date="2020" name="bioRxiv">
        <title>Metabolic contributions of an alphaproteobacterial endosymbiont in the apicomplexan Cardiosporidium cionae.</title>
        <authorList>
            <person name="Hunter E.S."/>
            <person name="Paight C.J."/>
            <person name="Lane C.E."/>
        </authorList>
    </citation>
    <scope>NUCLEOTIDE SEQUENCE [LARGE SCALE GENOMIC DNA]</scope>
    <source>
        <strain evidence="8">ESH_2018</strain>
    </source>
</reference>
<evidence type="ECO:0000256" key="4">
    <source>
        <dbReference type="ARBA" id="ARBA00022840"/>
    </source>
</evidence>
<keyword evidence="5" id="KW-0175">Coiled coil</keyword>
<comment type="caution">
    <text evidence="8">The sequence shown here is derived from an EMBL/GenBank/DDBJ whole genome shotgun (WGS) entry which is preliminary data.</text>
</comment>
<dbReference type="PRINTS" id="PR00380">
    <property type="entry name" value="KINESINHEAVY"/>
</dbReference>
<keyword evidence="3 6" id="KW-0547">Nucleotide-binding</keyword>
<evidence type="ECO:0000256" key="6">
    <source>
        <dbReference type="PROSITE-ProRule" id="PRU00283"/>
    </source>
</evidence>
<dbReference type="InterPro" id="IPR036961">
    <property type="entry name" value="Kinesin_motor_dom_sf"/>
</dbReference>
<evidence type="ECO:0000256" key="3">
    <source>
        <dbReference type="ARBA" id="ARBA00022741"/>
    </source>
</evidence>
<dbReference type="Gene3D" id="3.40.850.10">
    <property type="entry name" value="Kinesin motor domain"/>
    <property type="match status" value="1"/>
</dbReference>
<evidence type="ECO:0000313" key="9">
    <source>
        <dbReference type="Proteomes" id="UP000823046"/>
    </source>
</evidence>
<dbReference type="SUPFAM" id="SSF52540">
    <property type="entry name" value="P-loop containing nucleoside triphosphate hydrolases"/>
    <property type="match status" value="1"/>
</dbReference>
<dbReference type="PANTHER" id="PTHR47969:SF15">
    <property type="entry name" value="CHROMOSOME-ASSOCIATED KINESIN KIF4A-RELATED"/>
    <property type="match status" value="1"/>
</dbReference>
<evidence type="ECO:0000256" key="2">
    <source>
        <dbReference type="ARBA" id="ARBA00022490"/>
    </source>
</evidence>
<comment type="subcellular location">
    <subcellularLocation>
        <location evidence="1">Cytoplasm</location>
    </subcellularLocation>
</comment>
<dbReference type="PANTHER" id="PTHR47969">
    <property type="entry name" value="CHROMOSOME-ASSOCIATED KINESIN KIF4A-RELATED"/>
    <property type="match status" value="1"/>
</dbReference>
<keyword evidence="4 6" id="KW-0067">ATP-binding</keyword>
<feature type="domain" description="Kinesin motor" evidence="7">
    <location>
        <begin position="147"/>
        <end position="436"/>
    </location>
</feature>
<evidence type="ECO:0000259" key="7">
    <source>
        <dbReference type="PROSITE" id="PS50067"/>
    </source>
</evidence>
<dbReference type="InterPro" id="IPR027640">
    <property type="entry name" value="Kinesin-like_fam"/>
</dbReference>
<feature type="binding site" evidence="6">
    <location>
        <begin position="242"/>
        <end position="249"/>
    </location>
    <ligand>
        <name>ATP</name>
        <dbReference type="ChEBI" id="CHEBI:30616"/>
    </ligand>
</feature>
<sequence>MQRTRNILPQSLNRFPRRSQCNNSSSQLENKKLVDLSHTLTDETNSVAALEIRTEGQAQPDVSSFTEIKEELFNEAHGTSDETKTASCAESIGCTLFPNSKSITTHFQERCIENSMFATFSSSNAPTEKCRSIPTIPSETLDTTDTSIQVICRIRPLETTSNSNNFIPLHPYGCTRVVDSSTIELLLSQSDQQTTSFSPGRRFFFDSILQPSTSQHTVFEKVAIPYLDAVFSGFNATLIAYGQTNSGKTHTLLGLGHSNPISASLWNTCEYNLTPPEWGLLPRMIVHIFSWIESTSQSVKVSLRLSILEIYNEIVNDLLTGQTNLRIYPFLPSQTDGISQELQDEARLRICKGDDSKVSFFVKDLSEQSVENADEVFNLLSNALINRKVASTNSNNKSSRSHLIFCLDFEQRNLKNGEYSSLYLTIEFLLRIQIIR</sequence>
<gene>
    <name evidence="8" type="ORF">IE077_004257</name>
</gene>
<keyword evidence="6" id="KW-0505">Motor protein</keyword>
<dbReference type="Pfam" id="PF00225">
    <property type="entry name" value="Kinesin"/>
    <property type="match status" value="1"/>
</dbReference>
<comment type="similarity">
    <text evidence="6">Belongs to the TRAFAC class myosin-kinesin ATPase superfamily. Kinesin family.</text>
</comment>
<keyword evidence="2" id="KW-0963">Cytoplasm</keyword>
<name>A0ABQ7J5E7_9APIC</name>
<evidence type="ECO:0000313" key="8">
    <source>
        <dbReference type="EMBL" id="KAF8819201.1"/>
    </source>
</evidence>
<evidence type="ECO:0000256" key="1">
    <source>
        <dbReference type="ARBA" id="ARBA00004496"/>
    </source>
</evidence>
<keyword evidence="9" id="KW-1185">Reference proteome</keyword>
<dbReference type="Proteomes" id="UP000823046">
    <property type="component" value="Unassembled WGS sequence"/>
</dbReference>
<dbReference type="PROSITE" id="PS50067">
    <property type="entry name" value="KINESIN_MOTOR_2"/>
    <property type="match status" value="1"/>
</dbReference>
<dbReference type="InterPro" id="IPR001752">
    <property type="entry name" value="Kinesin_motor_dom"/>
</dbReference>
<dbReference type="InterPro" id="IPR027417">
    <property type="entry name" value="P-loop_NTPase"/>
</dbReference>